<dbReference type="UniPathway" id="UPA00276">
    <property type="reaction ID" value="UER00406"/>
</dbReference>
<evidence type="ECO:0000256" key="15">
    <source>
        <dbReference type="PIRNR" id="PIRNR004491"/>
    </source>
</evidence>
<dbReference type="Gene3D" id="2.40.30.30">
    <property type="entry name" value="Riboflavin kinase-like"/>
    <property type="match status" value="1"/>
</dbReference>
<dbReference type="GO" id="GO:0009231">
    <property type="term" value="P:riboflavin biosynthetic process"/>
    <property type="evidence" value="ECO:0007669"/>
    <property type="project" value="InterPro"/>
</dbReference>
<dbReference type="InterPro" id="IPR002606">
    <property type="entry name" value="Riboflavin_kinase_bac"/>
</dbReference>
<dbReference type="SMART" id="SM00904">
    <property type="entry name" value="Flavokinase"/>
    <property type="match status" value="1"/>
</dbReference>
<dbReference type="RefSeq" id="WP_108902643.1">
    <property type="nucleotide sequence ID" value="NZ_CP029187.1"/>
</dbReference>
<dbReference type="PIRSF" id="PIRSF004491">
    <property type="entry name" value="FAD_Synth"/>
    <property type="match status" value="1"/>
</dbReference>
<evidence type="ECO:0000256" key="1">
    <source>
        <dbReference type="ARBA" id="ARBA00002121"/>
    </source>
</evidence>
<dbReference type="KEGG" id="fpal:HYN49_02480"/>
<dbReference type="InterPro" id="IPR023468">
    <property type="entry name" value="Riboflavin_kinase"/>
</dbReference>
<comment type="similarity">
    <text evidence="15">Belongs to the ribF family.</text>
</comment>
<evidence type="ECO:0000256" key="11">
    <source>
        <dbReference type="ARBA" id="ARBA00022840"/>
    </source>
</evidence>
<keyword evidence="11 15" id="KW-0067">ATP-binding</keyword>
<dbReference type="GO" id="GO:0008531">
    <property type="term" value="F:riboflavin kinase activity"/>
    <property type="evidence" value="ECO:0007669"/>
    <property type="project" value="UniProtKB-UniRule"/>
</dbReference>
<dbReference type="SUPFAM" id="SSF82114">
    <property type="entry name" value="Riboflavin kinase-like"/>
    <property type="match status" value="1"/>
</dbReference>
<protein>
    <recommendedName>
        <fullName evidence="15">Riboflavin biosynthesis protein</fullName>
    </recommendedName>
    <domain>
        <recommendedName>
            <fullName evidence="15">Riboflavin kinase</fullName>
            <ecNumber evidence="15">2.7.1.26</ecNumber>
        </recommendedName>
        <alternativeName>
            <fullName evidence="15">Flavokinase</fullName>
        </alternativeName>
    </domain>
    <domain>
        <recommendedName>
            <fullName evidence="15">FMN adenylyltransferase</fullName>
            <ecNumber evidence="15">2.7.7.2</ecNumber>
        </recommendedName>
        <alternativeName>
            <fullName evidence="15">FAD pyrophosphorylase</fullName>
        </alternativeName>
        <alternativeName>
            <fullName evidence="15">FAD synthase</fullName>
        </alternativeName>
    </domain>
</protein>
<dbReference type="Pfam" id="PF01687">
    <property type="entry name" value="Flavokinase"/>
    <property type="match status" value="1"/>
</dbReference>
<dbReference type="GO" id="GO:0006747">
    <property type="term" value="P:FAD biosynthetic process"/>
    <property type="evidence" value="ECO:0007669"/>
    <property type="project" value="UniProtKB-UniRule"/>
</dbReference>
<dbReference type="InterPro" id="IPR015864">
    <property type="entry name" value="FAD_synthase"/>
</dbReference>
<dbReference type="InterPro" id="IPR023465">
    <property type="entry name" value="Riboflavin_kinase_dom_sf"/>
</dbReference>
<dbReference type="EC" id="2.7.1.26" evidence="15"/>
<dbReference type="FunFam" id="3.40.50.620:FF:000021">
    <property type="entry name" value="Riboflavin biosynthesis protein"/>
    <property type="match status" value="1"/>
</dbReference>
<evidence type="ECO:0000256" key="10">
    <source>
        <dbReference type="ARBA" id="ARBA00022827"/>
    </source>
</evidence>
<dbReference type="NCBIfam" id="NF004162">
    <property type="entry name" value="PRK05627.1-5"/>
    <property type="match status" value="1"/>
</dbReference>
<comment type="catalytic activity">
    <reaction evidence="13 15">
        <text>riboflavin + ATP = FMN + ADP + H(+)</text>
        <dbReference type="Rhea" id="RHEA:14357"/>
        <dbReference type="ChEBI" id="CHEBI:15378"/>
        <dbReference type="ChEBI" id="CHEBI:30616"/>
        <dbReference type="ChEBI" id="CHEBI:57986"/>
        <dbReference type="ChEBI" id="CHEBI:58210"/>
        <dbReference type="ChEBI" id="CHEBI:456216"/>
        <dbReference type="EC" id="2.7.1.26"/>
    </reaction>
</comment>
<dbReference type="AlphaFoldDB" id="A0A2S1SEK5"/>
<evidence type="ECO:0000256" key="7">
    <source>
        <dbReference type="ARBA" id="ARBA00022695"/>
    </source>
</evidence>
<reference evidence="17 18" key="1">
    <citation type="submission" date="2018-05" db="EMBL/GenBank/DDBJ databases">
        <title>Genome sequencing of Flavobacterium sp. HYN0049.</title>
        <authorList>
            <person name="Yi H."/>
            <person name="Baek C."/>
        </authorList>
    </citation>
    <scope>NUCLEOTIDE SEQUENCE [LARGE SCALE GENOMIC DNA]</scope>
    <source>
        <strain evidence="17 18">HYN0049</strain>
    </source>
</reference>
<gene>
    <name evidence="17" type="ORF">HYN49_02480</name>
</gene>
<dbReference type="GO" id="GO:0003919">
    <property type="term" value="F:FMN adenylyltransferase activity"/>
    <property type="evidence" value="ECO:0007669"/>
    <property type="project" value="UniProtKB-UniRule"/>
</dbReference>
<dbReference type="GO" id="GO:0009398">
    <property type="term" value="P:FMN biosynthetic process"/>
    <property type="evidence" value="ECO:0007669"/>
    <property type="project" value="UniProtKB-UniRule"/>
</dbReference>
<keyword evidence="6 15" id="KW-0808">Transferase</keyword>
<dbReference type="EMBL" id="CP029187">
    <property type="protein sequence ID" value="AWI24846.1"/>
    <property type="molecule type" value="Genomic_DNA"/>
</dbReference>
<dbReference type="InterPro" id="IPR014729">
    <property type="entry name" value="Rossmann-like_a/b/a_fold"/>
</dbReference>
<dbReference type="PANTHER" id="PTHR22749:SF6">
    <property type="entry name" value="RIBOFLAVIN KINASE"/>
    <property type="match status" value="1"/>
</dbReference>
<evidence type="ECO:0000256" key="14">
    <source>
        <dbReference type="ARBA" id="ARBA00049494"/>
    </source>
</evidence>
<keyword evidence="4 15" id="KW-0285">Flavoprotein</keyword>
<dbReference type="SUPFAM" id="SSF52374">
    <property type="entry name" value="Nucleotidylyl transferase"/>
    <property type="match status" value="1"/>
</dbReference>
<evidence type="ECO:0000256" key="3">
    <source>
        <dbReference type="ARBA" id="ARBA00005201"/>
    </source>
</evidence>
<dbReference type="EC" id="2.7.7.2" evidence="15"/>
<evidence type="ECO:0000256" key="2">
    <source>
        <dbReference type="ARBA" id="ARBA00004726"/>
    </source>
</evidence>
<keyword evidence="7 15" id="KW-0548">Nucleotidyltransferase</keyword>
<evidence type="ECO:0000256" key="6">
    <source>
        <dbReference type="ARBA" id="ARBA00022679"/>
    </source>
</evidence>
<dbReference type="NCBIfam" id="TIGR00083">
    <property type="entry name" value="ribF"/>
    <property type="match status" value="1"/>
</dbReference>
<comment type="pathway">
    <text evidence="2 15">Cofactor biosynthesis; FAD biosynthesis; FAD from FMN: step 1/1.</text>
</comment>
<accession>A0A2S1SEK5</accession>
<name>A0A2S1SEK5_9FLAO</name>
<keyword evidence="12" id="KW-0511">Multifunctional enzyme</keyword>
<evidence type="ECO:0000256" key="8">
    <source>
        <dbReference type="ARBA" id="ARBA00022741"/>
    </source>
</evidence>
<dbReference type="CDD" id="cd02064">
    <property type="entry name" value="FAD_synthetase_N"/>
    <property type="match status" value="1"/>
</dbReference>
<evidence type="ECO:0000313" key="18">
    <source>
        <dbReference type="Proteomes" id="UP000244937"/>
    </source>
</evidence>
<comment type="catalytic activity">
    <reaction evidence="14 15">
        <text>FMN + ATP + H(+) = FAD + diphosphate</text>
        <dbReference type="Rhea" id="RHEA:17237"/>
        <dbReference type="ChEBI" id="CHEBI:15378"/>
        <dbReference type="ChEBI" id="CHEBI:30616"/>
        <dbReference type="ChEBI" id="CHEBI:33019"/>
        <dbReference type="ChEBI" id="CHEBI:57692"/>
        <dbReference type="ChEBI" id="CHEBI:58210"/>
        <dbReference type="EC" id="2.7.7.2"/>
    </reaction>
</comment>
<dbReference type="Proteomes" id="UP000244937">
    <property type="component" value="Chromosome"/>
</dbReference>
<feature type="domain" description="Riboflavin kinase" evidence="16">
    <location>
        <begin position="181"/>
        <end position="306"/>
    </location>
</feature>
<keyword evidence="10 15" id="KW-0274">FAD</keyword>
<dbReference type="Pfam" id="PF06574">
    <property type="entry name" value="FAD_syn"/>
    <property type="match status" value="1"/>
</dbReference>
<keyword evidence="8 15" id="KW-0547">Nucleotide-binding</keyword>
<keyword evidence="5 15" id="KW-0288">FMN</keyword>
<dbReference type="GO" id="GO:0005524">
    <property type="term" value="F:ATP binding"/>
    <property type="evidence" value="ECO:0007669"/>
    <property type="project" value="UniProtKB-UniRule"/>
</dbReference>
<keyword evidence="9 15" id="KW-0418">Kinase</keyword>
<dbReference type="InterPro" id="IPR015865">
    <property type="entry name" value="Riboflavin_kinase_bac/euk"/>
</dbReference>
<evidence type="ECO:0000256" key="9">
    <source>
        <dbReference type="ARBA" id="ARBA00022777"/>
    </source>
</evidence>
<evidence type="ECO:0000256" key="13">
    <source>
        <dbReference type="ARBA" id="ARBA00047880"/>
    </source>
</evidence>
<evidence type="ECO:0000256" key="4">
    <source>
        <dbReference type="ARBA" id="ARBA00022630"/>
    </source>
</evidence>
<organism evidence="17 18">
    <name type="scientific">Flavobacterium pallidum</name>
    <dbReference type="NCBI Taxonomy" id="2172098"/>
    <lineage>
        <taxon>Bacteria</taxon>
        <taxon>Pseudomonadati</taxon>
        <taxon>Bacteroidota</taxon>
        <taxon>Flavobacteriia</taxon>
        <taxon>Flavobacteriales</taxon>
        <taxon>Flavobacteriaceae</taxon>
        <taxon>Flavobacterium</taxon>
    </lineage>
</organism>
<keyword evidence="18" id="KW-1185">Reference proteome</keyword>
<sequence>MKVFNSIDDFTPGNGTVVTLGTFDGVHTGHRKIIERLMQSAGAGLETLLLTFFPHPRVVLQEGSDIRLLNTMAEKCELLQQTGLDNLVIHPFDKNFSRLTAEEFVRDILVAKFNIRKIIIGHDHRFGRNRTADINDLIGFGETYDFEVEQISSLEINDISISSTKIRNALISGEIALANQYLGYDYFFSGTVVKGRQLGRQLGYPTANLYISDDYKLIPAIGIYVVSSFIDGQKVYGMMSIGTNPTVGGTSQTIEVNYFDFEKDLYDREITVSVLCKIRDEEKFGTIEMLQHKLREDKEFSLSYIGNRKSES</sequence>
<evidence type="ECO:0000259" key="16">
    <source>
        <dbReference type="SMART" id="SM00904"/>
    </source>
</evidence>
<proteinExistence type="inferred from homology"/>
<dbReference type="UniPathway" id="UPA00277">
    <property type="reaction ID" value="UER00407"/>
</dbReference>
<evidence type="ECO:0000256" key="5">
    <source>
        <dbReference type="ARBA" id="ARBA00022643"/>
    </source>
</evidence>
<dbReference type="PANTHER" id="PTHR22749">
    <property type="entry name" value="RIBOFLAVIN KINASE/FMN ADENYLYLTRANSFERASE"/>
    <property type="match status" value="1"/>
</dbReference>
<dbReference type="OrthoDB" id="9803667at2"/>
<evidence type="ECO:0000313" key="17">
    <source>
        <dbReference type="EMBL" id="AWI24846.1"/>
    </source>
</evidence>
<comment type="pathway">
    <text evidence="3 15">Cofactor biosynthesis; FMN biosynthesis; FMN from riboflavin (ATP route): step 1/1.</text>
</comment>
<dbReference type="Gene3D" id="3.40.50.620">
    <property type="entry name" value="HUPs"/>
    <property type="match status" value="1"/>
</dbReference>
<comment type="function">
    <text evidence="1">Catalyzes the phosphorylation of riboflavin to FMN followed by the adenylation of FMN to FAD.</text>
</comment>
<evidence type="ECO:0000256" key="12">
    <source>
        <dbReference type="ARBA" id="ARBA00023268"/>
    </source>
</evidence>